<dbReference type="RefSeq" id="WP_146132637.1">
    <property type="nucleotide sequence ID" value="NZ_PVLV01000369.1"/>
</dbReference>
<accession>A0A2S9PRZ2</accession>
<reference evidence="2 3" key="1">
    <citation type="submission" date="2018-03" db="EMBL/GenBank/DDBJ databases">
        <title>Novel Streptomyces sp. from soil.</title>
        <authorList>
            <person name="Tan G.Y.A."/>
            <person name="Lee Z.Y."/>
        </authorList>
    </citation>
    <scope>NUCLEOTIDE SEQUENCE [LARGE SCALE GENOMIC DNA]</scope>
    <source>
        <strain evidence="2 3">ST5x</strain>
    </source>
</reference>
<sequence>CLPKDIRAFAHRAEELGVGQAVAFLREVDAINKRRRTRTVDLVRDLAGGDLRRVRVLALGAAFKPDSDDVRDAPALDVASTLHRLGAQVTVVDPAATGNARRVHPELAYSTETLTAAAGADVVVLLTEWNEFRHLDPHALGAVVSHRRIVDGRHALAPDCWRAAGWEYRAPGRP</sequence>
<dbReference type="SMART" id="SM00984">
    <property type="entry name" value="UDPG_MGDP_dh_C"/>
    <property type="match status" value="1"/>
</dbReference>
<keyword evidence="3" id="KW-1185">Reference proteome</keyword>
<organism evidence="2 3">
    <name type="scientific">Streptomyces solincola</name>
    <dbReference type="NCBI Taxonomy" id="2100817"/>
    <lineage>
        <taxon>Bacteria</taxon>
        <taxon>Bacillati</taxon>
        <taxon>Actinomycetota</taxon>
        <taxon>Actinomycetes</taxon>
        <taxon>Kitasatosporales</taxon>
        <taxon>Streptomycetaceae</taxon>
        <taxon>Streptomyces</taxon>
    </lineage>
</organism>
<dbReference type="GO" id="GO:0051287">
    <property type="term" value="F:NAD binding"/>
    <property type="evidence" value="ECO:0007669"/>
    <property type="project" value="InterPro"/>
</dbReference>
<dbReference type="InterPro" id="IPR036220">
    <property type="entry name" value="UDP-Glc/GDP-Man_DH_C_sf"/>
</dbReference>
<evidence type="ECO:0000259" key="1">
    <source>
        <dbReference type="SMART" id="SM00984"/>
    </source>
</evidence>
<evidence type="ECO:0000313" key="3">
    <source>
        <dbReference type="Proteomes" id="UP000239322"/>
    </source>
</evidence>
<feature type="domain" description="UDP-glucose/GDP-mannose dehydrogenase C-terminal" evidence="1">
    <location>
        <begin position="57"/>
        <end position="158"/>
    </location>
</feature>
<dbReference type="EMBL" id="PVLV01000369">
    <property type="protein sequence ID" value="PRH77153.1"/>
    <property type="molecule type" value="Genomic_DNA"/>
</dbReference>
<comment type="caution">
    <text evidence="2">The sequence shown here is derived from an EMBL/GenBank/DDBJ whole genome shotgun (WGS) entry which is preliminary data.</text>
</comment>
<name>A0A2S9PRZ2_9ACTN</name>
<feature type="non-terminal residue" evidence="2">
    <location>
        <position position="1"/>
    </location>
</feature>
<dbReference type="AlphaFoldDB" id="A0A2S9PRZ2"/>
<gene>
    <name evidence="2" type="ORF">C6N75_21825</name>
</gene>
<dbReference type="PANTHER" id="PTHR43750">
    <property type="entry name" value="UDP-GLUCOSE 6-DEHYDROGENASE TUAD"/>
    <property type="match status" value="1"/>
</dbReference>
<dbReference type="Proteomes" id="UP000239322">
    <property type="component" value="Unassembled WGS sequence"/>
</dbReference>
<dbReference type="PANTHER" id="PTHR43750:SF3">
    <property type="entry name" value="UDP-GLUCOSE 6-DEHYDROGENASE TUAD"/>
    <property type="match status" value="1"/>
</dbReference>
<dbReference type="OrthoDB" id="5193947at2"/>
<proteinExistence type="predicted"/>
<dbReference type="Gene3D" id="3.40.50.720">
    <property type="entry name" value="NAD(P)-binding Rossmann-like Domain"/>
    <property type="match status" value="1"/>
</dbReference>
<protein>
    <submittedName>
        <fullName evidence="2">UDP-glucose 6-dehydrogenase</fullName>
    </submittedName>
</protein>
<dbReference type="Pfam" id="PF03720">
    <property type="entry name" value="UDPG_MGDP_dh_C"/>
    <property type="match status" value="1"/>
</dbReference>
<evidence type="ECO:0000313" key="2">
    <source>
        <dbReference type="EMBL" id="PRH77153.1"/>
    </source>
</evidence>
<dbReference type="SUPFAM" id="SSF52413">
    <property type="entry name" value="UDP-glucose/GDP-mannose dehydrogenase C-terminal domain"/>
    <property type="match status" value="1"/>
</dbReference>
<dbReference type="InterPro" id="IPR014027">
    <property type="entry name" value="UDP-Glc/GDP-Man_DH_C"/>
</dbReference>
<dbReference type="GO" id="GO:0016616">
    <property type="term" value="F:oxidoreductase activity, acting on the CH-OH group of donors, NAD or NADP as acceptor"/>
    <property type="evidence" value="ECO:0007669"/>
    <property type="project" value="InterPro"/>
</dbReference>